<sequence>MRTGEGPGGRLFVGEVTDIYLTAAAAVEVDVRWLYRPDDALNATDPALHYYVSYFYDHKKQVFKPISFDKRVGVGGKAGGTPKADSPAARSAAAASPATTPRGDSKAGAPPSSAGGGGSKATKAGSDGKAAALPPAASPTSATAASPAPGGTPAPAALTPSGRPSRATRGPPSATAPAAAAAPTPPRKKRKVVDSDGDGNGDVAMSDGGGPATPATPASVPTPAPAVATPPPTVTAPPPRPATPPPTTTQFISYPWATCDAPDELGDESVASPPLSREPYICRIADFVRTARASATAPASSRVLFVSGTAGCGKTEAVRAALARATPPVVVADIDGKRLFNPMLAYSILLDAVVVARRGGRRAERVVMAPERARESLAALWPSCSPVVPADDPTPPAPDASRAEPVVVFVLADDLDVLSMRAPDVVRDFLTWHTTGLSTSGGATGEAARPVALAIVGVARRMDLPAASLSARPGTLKLLTNVAQLLVEPYTLPATKGTAAAAKGGSPVTAASPAGTTPVKAPPSSSAMNVDTPTVTAGVPPASAAKAPSPAAGIPAAGTPAAGTPAAGTPAAGTPAAGTPAAGTPAAGTPAAGTPAAGTPAAGTPAAGTPAAGTPAASSAASAAATPPSTVAAGPQTPFVVTAADMRGAIKCSAPGTVAATLAAASGSPYALSTAELVVLASAALLCRDAPWVPPPTRFGHAVTLSLSGVVSKAASVAPLAVKGGQALGVQAVHAAAFGLAARGMLAVLPQADNLRPLRGGFPDCDLILTAPVAVVVTGLRAGPLAKLFVSSDVGPVQ</sequence>
<dbReference type="Proteomes" id="UP000798662">
    <property type="component" value="Chromosome 1"/>
</dbReference>
<dbReference type="EMBL" id="CM020618">
    <property type="protein sequence ID" value="KAK1857924.1"/>
    <property type="molecule type" value="Genomic_DNA"/>
</dbReference>
<reference evidence="1" key="1">
    <citation type="submission" date="2019-11" db="EMBL/GenBank/DDBJ databases">
        <title>Nori genome reveals adaptations in red seaweeds to the harsh intertidal environment.</title>
        <authorList>
            <person name="Wang D."/>
            <person name="Mao Y."/>
        </authorList>
    </citation>
    <scope>NUCLEOTIDE SEQUENCE</scope>
    <source>
        <tissue evidence="1">Gametophyte</tissue>
    </source>
</reference>
<keyword evidence="2" id="KW-1185">Reference proteome</keyword>
<name>A0ACC3BIY6_PYRYE</name>
<accession>A0ACC3BIY6</accession>
<proteinExistence type="predicted"/>
<comment type="caution">
    <text evidence="1">The sequence shown here is derived from an EMBL/GenBank/DDBJ whole genome shotgun (WGS) entry which is preliminary data.</text>
</comment>
<gene>
    <name evidence="1" type="ORF">I4F81_000539</name>
</gene>
<protein>
    <submittedName>
        <fullName evidence="1">Uncharacterized protein</fullName>
    </submittedName>
</protein>
<evidence type="ECO:0000313" key="2">
    <source>
        <dbReference type="Proteomes" id="UP000798662"/>
    </source>
</evidence>
<evidence type="ECO:0000313" key="1">
    <source>
        <dbReference type="EMBL" id="KAK1857924.1"/>
    </source>
</evidence>
<organism evidence="1 2">
    <name type="scientific">Pyropia yezoensis</name>
    <name type="common">Susabi-nori</name>
    <name type="synonym">Porphyra yezoensis</name>
    <dbReference type="NCBI Taxonomy" id="2788"/>
    <lineage>
        <taxon>Eukaryota</taxon>
        <taxon>Rhodophyta</taxon>
        <taxon>Bangiophyceae</taxon>
        <taxon>Bangiales</taxon>
        <taxon>Bangiaceae</taxon>
        <taxon>Pyropia</taxon>
    </lineage>
</organism>